<sequence>MTSSKSGLKLSVPIQTGFLEKFDTLETLGQGTFGIVKKCRDKQTKDEFAVKIIRSRVLSSRIENETQICSQLKHPHIVRLHNVFQDDIQYYMIFDLVTGGELFEDIVKREYYSESEASKCIQQILDAVAYCHDKNIIHR</sequence>
<proteinExistence type="predicted"/>
<evidence type="ECO:0000259" key="7">
    <source>
        <dbReference type="PROSITE" id="PS50011"/>
    </source>
</evidence>
<dbReference type="SUPFAM" id="SSF56112">
    <property type="entry name" value="Protein kinase-like (PK-like)"/>
    <property type="match status" value="1"/>
</dbReference>
<evidence type="ECO:0000256" key="5">
    <source>
        <dbReference type="ARBA" id="ARBA00022840"/>
    </source>
</evidence>
<feature type="binding site" evidence="6">
    <location>
        <position position="51"/>
    </location>
    <ligand>
        <name>ATP</name>
        <dbReference type="ChEBI" id="CHEBI:30616"/>
    </ligand>
</feature>
<keyword evidence="3 6" id="KW-0547">Nucleotide-binding</keyword>
<protein>
    <submittedName>
        <fullName evidence="8">Serine threonine protein kinase-related domain containing protein</fullName>
    </submittedName>
</protein>
<dbReference type="Proteomes" id="UP001165289">
    <property type="component" value="Unassembled WGS sequence"/>
</dbReference>
<keyword evidence="2" id="KW-0808">Transferase</keyword>
<evidence type="ECO:0000313" key="8">
    <source>
        <dbReference type="EMBL" id="KAI6649698.1"/>
    </source>
</evidence>
<dbReference type="InterPro" id="IPR017441">
    <property type="entry name" value="Protein_kinase_ATP_BS"/>
</dbReference>
<evidence type="ECO:0000256" key="1">
    <source>
        <dbReference type="ARBA" id="ARBA00022527"/>
    </source>
</evidence>
<evidence type="ECO:0000256" key="3">
    <source>
        <dbReference type="ARBA" id="ARBA00022741"/>
    </source>
</evidence>
<dbReference type="PROSITE" id="PS00107">
    <property type="entry name" value="PROTEIN_KINASE_ATP"/>
    <property type="match status" value="1"/>
</dbReference>
<keyword evidence="9" id="KW-1185">Reference proteome</keyword>
<dbReference type="Pfam" id="PF00069">
    <property type="entry name" value="Pkinase"/>
    <property type="match status" value="1"/>
</dbReference>
<dbReference type="InterPro" id="IPR000719">
    <property type="entry name" value="Prot_kinase_dom"/>
</dbReference>
<dbReference type="Gene3D" id="1.10.510.10">
    <property type="entry name" value="Transferase(Phosphotransferase) domain 1"/>
    <property type="match status" value="1"/>
</dbReference>
<comment type="caution">
    <text evidence="8">The sequence shown here is derived from an EMBL/GenBank/DDBJ whole genome shotgun (WGS) entry which is preliminary data.</text>
</comment>
<dbReference type="InterPro" id="IPR011009">
    <property type="entry name" value="Kinase-like_dom_sf"/>
</dbReference>
<dbReference type="GO" id="GO:0005524">
    <property type="term" value="F:ATP binding"/>
    <property type="evidence" value="ECO:0007669"/>
    <property type="project" value="UniProtKB-UniRule"/>
</dbReference>
<gene>
    <name evidence="8" type="ORF">LOD99_6488</name>
</gene>
<dbReference type="SMART" id="SM00220">
    <property type="entry name" value="S_TKc"/>
    <property type="match status" value="1"/>
</dbReference>
<reference evidence="8 9" key="1">
    <citation type="journal article" date="2023" name="BMC Biol.">
        <title>The compact genome of the sponge Oopsacas minuta (Hexactinellida) is lacking key metazoan core genes.</title>
        <authorList>
            <person name="Santini S."/>
            <person name="Schenkelaars Q."/>
            <person name="Jourda C."/>
            <person name="Duchesne M."/>
            <person name="Belahbib H."/>
            <person name="Rocher C."/>
            <person name="Selva M."/>
            <person name="Riesgo A."/>
            <person name="Vervoort M."/>
            <person name="Leys S.P."/>
            <person name="Kodjabachian L."/>
            <person name="Le Bivic A."/>
            <person name="Borchiellini C."/>
            <person name="Claverie J.M."/>
            <person name="Renard E."/>
        </authorList>
    </citation>
    <scope>NUCLEOTIDE SEQUENCE [LARGE SCALE GENOMIC DNA]</scope>
    <source>
        <strain evidence="8">SPO-2</strain>
    </source>
</reference>
<accession>A0AAV7JLL9</accession>
<dbReference type="FunFam" id="3.30.200.20:FF:000315">
    <property type="entry name" value="Calcium-dependent protein kinase 3"/>
    <property type="match status" value="1"/>
</dbReference>
<dbReference type="Gene3D" id="3.30.200.20">
    <property type="entry name" value="Phosphorylase Kinase, domain 1"/>
    <property type="match status" value="1"/>
</dbReference>
<feature type="domain" description="Protein kinase" evidence="7">
    <location>
        <begin position="22"/>
        <end position="139"/>
    </location>
</feature>
<dbReference type="GO" id="GO:0004674">
    <property type="term" value="F:protein serine/threonine kinase activity"/>
    <property type="evidence" value="ECO:0007669"/>
    <property type="project" value="UniProtKB-KW"/>
</dbReference>
<keyword evidence="1" id="KW-0723">Serine/threonine-protein kinase</keyword>
<evidence type="ECO:0000256" key="6">
    <source>
        <dbReference type="PROSITE-ProRule" id="PRU10141"/>
    </source>
</evidence>
<dbReference type="EMBL" id="JAKMXF010000318">
    <property type="protein sequence ID" value="KAI6649698.1"/>
    <property type="molecule type" value="Genomic_DNA"/>
</dbReference>
<organism evidence="8 9">
    <name type="scientific">Oopsacas minuta</name>
    <dbReference type="NCBI Taxonomy" id="111878"/>
    <lineage>
        <taxon>Eukaryota</taxon>
        <taxon>Metazoa</taxon>
        <taxon>Porifera</taxon>
        <taxon>Hexactinellida</taxon>
        <taxon>Hexasterophora</taxon>
        <taxon>Lyssacinosida</taxon>
        <taxon>Leucopsacidae</taxon>
        <taxon>Oopsacas</taxon>
    </lineage>
</organism>
<dbReference type="AlphaFoldDB" id="A0AAV7JLL9"/>
<evidence type="ECO:0000313" key="9">
    <source>
        <dbReference type="Proteomes" id="UP001165289"/>
    </source>
</evidence>
<evidence type="ECO:0000256" key="2">
    <source>
        <dbReference type="ARBA" id="ARBA00022679"/>
    </source>
</evidence>
<dbReference type="PANTHER" id="PTHR24347">
    <property type="entry name" value="SERINE/THREONINE-PROTEIN KINASE"/>
    <property type="match status" value="1"/>
</dbReference>
<keyword evidence="4 8" id="KW-0418">Kinase</keyword>
<name>A0AAV7JLL9_9METZ</name>
<dbReference type="PROSITE" id="PS50011">
    <property type="entry name" value="PROTEIN_KINASE_DOM"/>
    <property type="match status" value="1"/>
</dbReference>
<evidence type="ECO:0000256" key="4">
    <source>
        <dbReference type="ARBA" id="ARBA00022777"/>
    </source>
</evidence>
<keyword evidence="5 6" id="KW-0067">ATP-binding</keyword>